<protein>
    <recommendedName>
        <fullName evidence="4">DUF3108 domain-containing protein</fullName>
    </recommendedName>
</protein>
<evidence type="ECO:0000256" key="1">
    <source>
        <dbReference type="SAM" id="SignalP"/>
    </source>
</evidence>
<proteinExistence type="predicted"/>
<feature type="chain" id="PRO_5023090423" description="DUF3108 domain-containing protein" evidence="1">
    <location>
        <begin position="25"/>
        <end position="232"/>
    </location>
</feature>
<dbReference type="EMBL" id="VDUY01000004">
    <property type="protein sequence ID" value="TXL65530.1"/>
    <property type="molecule type" value="Genomic_DNA"/>
</dbReference>
<keyword evidence="3" id="KW-1185">Reference proteome</keyword>
<name>A0A5C8NX10_9BURK</name>
<sequence>MGGRTRGLALAALLSSLVAPPAFAEGIAPDLLPVPALIAGLREAGLIGAGEPVARFAWTLEVKRPMRDPKVVSERYLGSPGGGFAGLSPMIRTYAPQPAAPDSGARPVLSVRGLTTLRPEETALEVAVQDLRLPLVQGARFRLDWHDDGAKLEQACTVVGQEPAATLNAALPGPARRIECEGKGSYKGIPVGVSATVFYLERLGVFVQAENTIRTPLGALRAWTRITGFSMP</sequence>
<dbReference type="AlphaFoldDB" id="A0A5C8NX10"/>
<keyword evidence="1" id="KW-0732">Signal</keyword>
<dbReference type="OrthoDB" id="8669638at2"/>
<evidence type="ECO:0000313" key="3">
    <source>
        <dbReference type="Proteomes" id="UP000321548"/>
    </source>
</evidence>
<comment type="caution">
    <text evidence="2">The sequence shown here is derived from an EMBL/GenBank/DDBJ whole genome shotgun (WGS) entry which is preliminary data.</text>
</comment>
<gene>
    <name evidence="2" type="ORF">FHP08_12190</name>
</gene>
<dbReference type="RefSeq" id="WP_147704726.1">
    <property type="nucleotide sequence ID" value="NZ_VDUY01000004.1"/>
</dbReference>
<evidence type="ECO:0000313" key="2">
    <source>
        <dbReference type="EMBL" id="TXL65530.1"/>
    </source>
</evidence>
<reference evidence="2 3" key="1">
    <citation type="submission" date="2019-06" db="EMBL/GenBank/DDBJ databases">
        <title>Quisquiliibacterium sp. nov., isolated from a maize field.</title>
        <authorList>
            <person name="Lin S.-Y."/>
            <person name="Tsai C.-F."/>
            <person name="Young C.-C."/>
        </authorList>
    </citation>
    <scope>NUCLEOTIDE SEQUENCE [LARGE SCALE GENOMIC DNA]</scope>
    <source>
        <strain evidence="2 3">CC-CFT501</strain>
    </source>
</reference>
<feature type="signal peptide" evidence="1">
    <location>
        <begin position="1"/>
        <end position="24"/>
    </location>
</feature>
<dbReference type="Proteomes" id="UP000321548">
    <property type="component" value="Unassembled WGS sequence"/>
</dbReference>
<evidence type="ECO:0008006" key="4">
    <source>
        <dbReference type="Google" id="ProtNLM"/>
    </source>
</evidence>
<organism evidence="2 3">
    <name type="scientific">Zeimonas arvi</name>
    <dbReference type="NCBI Taxonomy" id="2498847"/>
    <lineage>
        <taxon>Bacteria</taxon>
        <taxon>Pseudomonadati</taxon>
        <taxon>Pseudomonadota</taxon>
        <taxon>Betaproteobacteria</taxon>
        <taxon>Burkholderiales</taxon>
        <taxon>Burkholderiaceae</taxon>
        <taxon>Zeimonas</taxon>
    </lineage>
</organism>
<accession>A0A5C8NX10</accession>